<dbReference type="GO" id="GO:0016757">
    <property type="term" value="F:glycosyltransferase activity"/>
    <property type="evidence" value="ECO:0007669"/>
    <property type="project" value="UniProtKB-KW"/>
</dbReference>
<dbReference type="InterPro" id="IPR029044">
    <property type="entry name" value="Nucleotide-diphossugar_trans"/>
</dbReference>
<reference evidence="7" key="1">
    <citation type="submission" date="2016-10" db="EMBL/GenBank/DDBJ databases">
        <authorList>
            <person name="Varghese N."/>
            <person name="Submissions S."/>
        </authorList>
    </citation>
    <scope>NUCLEOTIDE SEQUENCE [LARGE SCALE GENOMIC DNA]</scope>
    <source>
        <strain evidence="7">DSM 12111</strain>
    </source>
</reference>
<dbReference type="Pfam" id="PF00535">
    <property type="entry name" value="Glycos_transf_2"/>
    <property type="match status" value="1"/>
</dbReference>
<keyword evidence="2" id="KW-1003">Cell membrane</keyword>
<keyword evidence="2" id="KW-0472">Membrane</keyword>
<keyword evidence="4 6" id="KW-0808">Transferase</keyword>
<accession>A0A1H5APY4</accession>
<evidence type="ECO:0000256" key="3">
    <source>
        <dbReference type="ARBA" id="ARBA00022676"/>
    </source>
</evidence>
<keyword evidence="2" id="KW-0997">Cell inner membrane</keyword>
<evidence type="ECO:0000256" key="4">
    <source>
        <dbReference type="ARBA" id="ARBA00022679"/>
    </source>
</evidence>
<keyword evidence="7" id="KW-1185">Reference proteome</keyword>
<dbReference type="Gene3D" id="3.90.550.10">
    <property type="entry name" value="Spore Coat Polysaccharide Biosynthesis Protein SpsA, Chain A"/>
    <property type="match status" value="1"/>
</dbReference>
<feature type="domain" description="Glycosyltransferase 2-like" evidence="5">
    <location>
        <begin position="55"/>
        <end position="140"/>
    </location>
</feature>
<name>A0A1H5APY4_PSEAG</name>
<dbReference type="PANTHER" id="PTHR43179">
    <property type="entry name" value="RHAMNOSYLTRANSFERASE WBBL"/>
    <property type="match status" value="1"/>
</dbReference>
<evidence type="ECO:0000313" key="6">
    <source>
        <dbReference type="EMBL" id="SED44302.1"/>
    </source>
</evidence>
<sequence length="294" mass="32672">MKKKIKVPTPTNSGACAIVVLFHPDAAFGWRLHKILTQFSSVILVDNTPKGAALTNLPSSVRVLQNGRNLGIATALNKGIDLAIEKGYEWVATFDQDSEILPGYLENMVSISARQTPTPVLVGCNYLHDGDTKVVHRAPHKATEAWARQTLITSGTFMPACFAREIGGFREDYFIDSVDHEFCLRAHRHGAEILMTVQPFMRHRMGNAGACLFGLTLSLQHQATRRYYLARNTILTIRQYGTAYPCWATRQIFRLIGEGLAIAFIESDKTSKICAFTRGLWHGLIGRSGPLEKI</sequence>
<dbReference type="EMBL" id="FNSC01000001">
    <property type="protein sequence ID" value="SED44302.1"/>
    <property type="molecule type" value="Genomic_DNA"/>
</dbReference>
<gene>
    <name evidence="6" type="ORF">SAMN05421553_2667</name>
</gene>
<organism evidence="6 7">
    <name type="scientific">Pseudomonas anguilliseptica</name>
    <dbReference type="NCBI Taxonomy" id="53406"/>
    <lineage>
        <taxon>Bacteria</taxon>
        <taxon>Pseudomonadati</taxon>
        <taxon>Pseudomonadota</taxon>
        <taxon>Gammaproteobacteria</taxon>
        <taxon>Pseudomonadales</taxon>
        <taxon>Pseudomonadaceae</taxon>
        <taxon>Pseudomonas</taxon>
    </lineage>
</organism>
<dbReference type="Proteomes" id="UP000242849">
    <property type="component" value="Unassembled WGS sequence"/>
</dbReference>
<evidence type="ECO:0000256" key="1">
    <source>
        <dbReference type="ARBA" id="ARBA00006739"/>
    </source>
</evidence>
<dbReference type="InterPro" id="IPR001173">
    <property type="entry name" value="Glyco_trans_2-like"/>
</dbReference>
<evidence type="ECO:0000313" key="7">
    <source>
        <dbReference type="Proteomes" id="UP000242849"/>
    </source>
</evidence>
<comment type="similarity">
    <text evidence="1">Belongs to the glycosyltransferase 2 family.</text>
</comment>
<dbReference type="AlphaFoldDB" id="A0A1H5APY4"/>
<dbReference type="SUPFAM" id="SSF53448">
    <property type="entry name" value="Nucleotide-diphospho-sugar transferases"/>
    <property type="match status" value="1"/>
</dbReference>
<protein>
    <submittedName>
        <fullName evidence="6">Rhamnosyltransferase</fullName>
    </submittedName>
</protein>
<keyword evidence="3" id="KW-0328">Glycosyltransferase</keyword>
<evidence type="ECO:0000259" key="5">
    <source>
        <dbReference type="Pfam" id="PF00535"/>
    </source>
</evidence>
<dbReference type="STRING" id="53406.SAMN05421553_2667"/>
<dbReference type="PANTHER" id="PTHR43179:SF12">
    <property type="entry name" value="GALACTOFURANOSYLTRANSFERASE GLFT2"/>
    <property type="match status" value="1"/>
</dbReference>
<dbReference type="RefSeq" id="WP_167360372.1">
    <property type="nucleotide sequence ID" value="NZ_FNSC01000001.1"/>
</dbReference>
<evidence type="ECO:0000256" key="2">
    <source>
        <dbReference type="ARBA" id="ARBA00022519"/>
    </source>
</evidence>
<proteinExistence type="inferred from homology"/>